<dbReference type="KEGG" id="hpel:HZS54_09225"/>
<keyword evidence="3" id="KW-1185">Reference proteome</keyword>
<keyword evidence="1" id="KW-0812">Transmembrane</keyword>
<feature type="transmembrane region" description="Helical" evidence="1">
    <location>
        <begin position="39"/>
        <end position="60"/>
    </location>
</feature>
<evidence type="ECO:0000256" key="1">
    <source>
        <dbReference type="SAM" id="Phobius"/>
    </source>
</evidence>
<dbReference type="AlphaFoldDB" id="A0A7D5TTU6"/>
<feature type="transmembrane region" description="Helical" evidence="1">
    <location>
        <begin position="6"/>
        <end position="27"/>
    </location>
</feature>
<dbReference type="EMBL" id="CP058909">
    <property type="protein sequence ID" value="QLH81794.1"/>
    <property type="molecule type" value="Genomic_DNA"/>
</dbReference>
<accession>A0A7D5TTU6</accession>
<protein>
    <submittedName>
        <fullName evidence="2">Uncharacterized protein</fullName>
    </submittedName>
</protein>
<name>A0A7D5TTU6_9EURY</name>
<keyword evidence="1" id="KW-1133">Transmembrane helix</keyword>
<dbReference type="RefSeq" id="WP_179922147.1">
    <property type="nucleotide sequence ID" value="NZ_CP058909.1"/>
</dbReference>
<dbReference type="InterPro" id="IPR058349">
    <property type="entry name" value="DUF8036"/>
</dbReference>
<dbReference type="Pfam" id="PF26119">
    <property type="entry name" value="DUF8036"/>
    <property type="match status" value="1"/>
</dbReference>
<evidence type="ECO:0000313" key="3">
    <source>
        <dbReference type="Proteomes" id="UP000509346"/>
    </source>
</evidence>
<feature type="transmembrane region" description="Helical" evidence="1">
    <location>
        <begin position="80"/>
        <end position="100"/>
    </location>
</feature>
<proteinExistence type="predicted"/>
<evidence type="ECO:0000313" key="2">
    <source>
        <dbReference type="EMBL" id="QLH81794.1"/>
    </source>
</evidence>
<dbReference type="GeneID" id="56082768"/>
<organism evidence="2 3">
    <name type="scientific">Halosimplex pelagicum</name>
    <dbReference type="NCBI Taxonomy" id="869886"/>
    <lineage>
        <taxon>Archaea</taxon>
        <taxon>Methanobacteriati</taxon>
        <taxon>Methanobacteriota</taxon>
        <taxon>Stenosarchaea group</taxon>
        <taxon>Halobacteria</taxon>
        <taxon>Halobacteriales</taxon>
        <taxon>Haloarculaceae</taxon>
        <taxon>Halosimplex</taxon>
    </lineage>
</organism>
<dbReference type="Proteomes" id="UP000509346">
    <property type="component" value="Chromosome"/>
</dbReference>
<sequence>MSTLFTIARVAVALNLAMLAVLGAVWARNYWRLRSKHTLGMLVFAALLFAENAFALYFYLFDELRRAWFSTQVPAVAWEALLLFHLLETLAIAFLTWVTLD</sequence>
<gene>
    <name evidence="2" type="ORF">HZS54_09225</name>
</gene>
<keyword evidence="1" id="KW-0472">Membrane</keyword>
<reference evidence="2 3" key="1">
    <citation type="submission" date="2020-07" db="EMBL/GenBank/DDBJ databases">
        <title>Halosimplex litoreum sp. nov. and Halosimplex rubrum sp. nov., isolated from different salt environments.</title>
        <authorList>
            <person name="Cui H."/>
        </authorList>
    </citation>
    <scope>NUCLEOTIDE SEQUENCE [LARGE SCALE GENOMIC DNA]</scope>
    <source>
        <strain evidence="2 3">R2</strain>
    </source>
</reference>